<dbReference type="SUPFAM" id="SSF51735">
    <property type="entry name" value="NAD(P)-binding Rossmann-fold domains"/>
    <property type="match status" value="1"/>
</dbReference>
<evidence type="ECO:0000256" key="1">
    <source>
        <dbReference type="SAM" id="MobiDB-lite"/>
    </source>
</evidence>
<dbReference type="AlphaFoldDB" id="A0A1C7LX88"/>
<dbReference type="InterPro" id="IPR036291">
    <property type="entry name" value="NAD(P)-bd_dom_sf"/>
</dbReference>
<dbReference type="EMBL" id="LUGG01000018">
    <property type="protein sequence ID" value="OBZ69313.1"/>
    <property type="molecule type" value="Genomic_DNA"/>
</dbReference>
<dbReference type="Gene3D" id="3.90.1140.10">
    <property type="entry name" value="Cyclic phosphodiesterase"/>
    <property type="match status" value="1"/>
</dbReference>
<protein>
    <submittedName>
        <fullName evidence="2">Uncharacterized protein</fullName>
    </submittedName>
</protein>
<dbReference type="InterPro" id="IPR013952">
    <property type="entry name" value="DUF1776_fun"/>
</dbReference>
<dbReference type="STRING" id="5627.A0A1C7LX88"/>
<evidence type="ECO:0000313" key="2">
    <source>
        <dbReference type="EMBL" id="OBZ69313.1"/>
    </source>
</evidence>
<dbReference type="PANTHER" id="PTHR43313">
    <property type="entry name" value="SHORT-CHAIN DEHYDROGENASE/REDUCTASE FAMILY 9C"/>
    <property type="match status" value="1"/>
</dbReference>
<keyword evidence="3" id="KW-1185">Reference proteome</keyword>
<dbReference type="OMA" id="CHGYVRA"/>
<organism evidence="2 3">
    <name type="scientific">Grifola frondosa</name>
    <name type="common">Maitake</name>
    <name type="synonym">Polyporus frondosus</name>
    <dbReference type="NCBI Taxonomy" id="5627"/>
    <lineage>
        <taxon>Eukaryota</taxon>
        <taxon>Fungi</taxon>
        <taxon>Dikarya</taxon>
        <taxon>Basidiomycota</taxon>
        <taxon>Agaricomycotina</taxon>
        <taxon>Agaricomycetes</taxon>
        <taxon>Polyporales</taxon>
        <taxon>Grifolaceae</taxon>
        <taxon>Grifola</taxon>
    </lineage>
</organism>
<gene>
    <name evidence="2" type="ORF">A0H81_10967</name>
</gene>
<dbReference type="SUPFAM" id="SSF55144">
    <property type="entry name" value="LigT-like"/>
    <property type="match status" value="1"/>
</dbReference>
<reference evidence="2 3" key="1">
    <citation type="submission" date="2016-03" db="EMBL/GenBank/DDBJ databases">
        <title>Whole genome sequencing of Grifola frondosa 9006-11.</title>
        <authorList>
            <person name="Min B."/>
            <person name="Park H."/>
            <person name="Kim J.-G."/>
            <person name="Cho H."/>
            <person name="Oh Y.-L."/>
            <person name="Kong W.-S."/>
            <person name="Choi I.-G."/>
        </authorList>
    </citation>
    <scope>NUCLEOTIDE SEQUENCE [LARGE SCALE GENOMIC DNA]</scope>
    <source>
        <strain evidence="2 3">9006-11</strain>
    </source>
</reference>
<accession>A0A1C7LX88</accession>
<dbReference type="Pfam" id="PF08643">
    <property type="entry name" value="DUF1776"/>
    <property type="match status" value="1"/>
</dbReference>
<sequence>MIVPTIEQIEAYFESLEELIVSSVSAAAPTCPGPQSLPTLSGLGPFEVPPPPPPPPPPKSFWENAADWVAHTRALLPPLASHRDRSRRVKASVSSERRQVVVVLGGDAPLGRPLILELEKKGYIVIASVSTPEAVDEIERKSHGYVRALVMDPAEPETIPYFLRSLASTLSRRFPITAAGDPHTSPSSHAYVHSVVSLLTLPSSASAPGPAPLEHLSLRDHYLPYLQATHITPLQIIQALLPLLRSSPARARDSVSNNNGKQSVVVCLPAIDARVGLPFVGAQAMSAAATLRGVEVLRREIRASSVTDTMATMKNLKVVVVDVGAVGSVDDRSSVDLQRSIDGWTPSEKIAYGMAFSACVEDGLQYGVHRKATDIAVFVDTLVEVVSSGRKSSRTLSPLALQFSMLRSWVRGDRVVVGAGARTYALASYLPSLILDGLLNLPHFLLSIRNALIPVPPRIVMPDAALPPVVPVPPAVTQKPIVEESPLSSDQEQHFEHDISETGSEADVESNEGGYGSGVVLPHVTLASVPSTTHIAKLQESIPSDQQIVPIRFRSLEVGEKYFMSVFVAVRHTPELDALRAHLSESFGEYAVPALPHLSLYYIDDADQDERALTVERLKNEFKVIRATEDSVTLNCSPEKPSKSIPASLDQLAGFEGCEIWVVKCEGPVYDWEVLECISLLSTS</sequence>
<dbReference type="GO" id="GO:0008202">
    <property type="term" value="P:steroid metabolic process"/>
    <property type="evidence" value="ECO:0007669"/>
    <property type="project" value="TreeGrafter"/>
</dbReference>
<dbReference type="Pfam" id="PF07823">
    <property type="entry name" value="CPDase"/>
    <property type="match status" value="1"/>
</dbReference>
<feature type="region of interest" description="Disordered" evidence="1">
    <location>
        <begin position="484"/>
        <end position="511"/>
    </location>
</feature>
<dbReference type="GO" id="GO:0004112">
    <property type="term" value="F:cyclic-nucleotide phosphodiesterase activity"/>
    <property type="evidence" value="ECO:0007669"/>
    <property type="project" value="InterPro"/>
</dbReference>
<dbReference type="GO" id="GO:0016491">
    <property type="term" value="F:oxidoreductase activity"/>
    <property type="evidence" value="ECO:0007669"/>
    <property type="project" value="TreeGrafter"/>
</dbReference>
<feature type="compositionally biased region" description="Basic and acidic residues" evidence="1">
    <location>
        <begin position="491"/>
        <end position="500"/>
    </location>
</feature>
<dbReference type="Gene3D" id="3.40.50.720">
    <property type="entry name" value="NAD(P)-binding Rossmann-like Domain"/>
    <property type="match status" value="1"/>
</dbReference>
<evidence type="ECO:0000313" key="3">
    <source>
        <dbReference type="Proteomes" id="UP000092993"/>
    </source>
</evidence>
<name>A0A1C7LX88_GRIFR</name>
<dbReference type="InterPro" id="IPR012386">
    <property type="entry name" value="Cyclic-nucl_3Pdiesterase"/>
</dbReference>
<dbReference type="InterPro" id="IPR009097">
    <property type="entry name" value="Cyclic_Pdiesterase"/>
</dbReference>
<dbReference type="PANTHER" id="PTHR43313:SF1">
    <property type="entry name" value="3BETA-HYDROXYSTEROID DEHYDROGENASE DHS-16"/>
    <property type="match status" value="1"/>
</dbReference>
<dbReference type="Proteomes" id="UP000092993">
    <property type="component" value="Unassembled WGS sequence"/>
</dbReference>
<proteinExistence type="predicted"/>
<dbReference type="OrthoDB" id="5308060at2759"/>
<comment type="caution">
    <text evidence="2">The sequence shown here is derived from an EMBL/GenBank/DDBJ whole genome shotgun (WGS) entry which is preliminary data.</text>
</comment>